<dbReference type="InterPro" id="IPR001509">
    <property type="entry name" value="Epimerase_deHydtase"/>
</dbReference>
<protein>
    <submittedName>
        <fullName evidence="4">NAD dependent epimerase/dehydratase family protein</fullName>
    </submittedName>
</protein>
<accession>A0A0W0X103</accession>
<dbReference type="Gene3D" id="3.40.50.720">
    <property type="entry name" value="NAD(P)-binding Rossmann-like Domain"/>
    <property type="match status" value="1"/>
</dbReference>
<dbReference type="SUPFAM" id="SSF51735">
    <property type="entry name" value="NAD(P)-binding Rossmann-fold domains"/>
    <property type="match status" value="1"/>
</dbReference>
<organism evidence="4 5">
    <name type="scientific">Legionella oakridgensis</name>
    <dbReference type="NCBI Taxonomy" id="29423"/>
    <lineage>
        <taxon>Bacteria</taxon>
        <taxon>Pseudomonadati</taxon>
        <taxon>Pseudomonadota</taxon>
        <taxon>Gammaproteobacteria</taxon>
        <taxon>Legionellales</taxon>
        <taxon>Legionellaceae</taxon>
        <taxon>Legionella</taxon>
    </lineage>
</organism>
<evidence type="ECO:0000256" key="2">
    <source>
        <dbReference type="ARBA" id="ARBA00007637"/>
    </source>
</evidence>
<evidence type="ECO:0000256" key="1">
    <source>
        <dbReference type="ARBA" id="ARBA00005125"/>
    </source>
</evidence>
<dbReference type="EMBL" id="LNYP01000029">
    <property type="protein sequence ID" value="KTD38270.1"/>
    <property type="molecule type" value="Genomic_DNA"/>
</dbReference>
<feature type="domain" description="NAD-dependent epimerase/dehydratase" evidence="3">
    <location>
        <begin position="4"/>
        <end position="305"/>
    </location>
</feature>
<dbReference type="PANTHER" id="PTHR43000">
    <property type="entry name" value="DTDP-D-GLUCOSE 4,6-DEHYDRATASE-RELATED"/>
    <property type="match status" value="1"/>
</dbReference>
<evidence type="ECO:0000313" key="4">
    <source>
        <dbReference type="EMBL" id="KTD38270.1"/>
    </source>
</evidence>
<dbReference type="RefSeq" id="WP_025384649.1">
    <property type="nucleotide sequence ID" value="NZ_LCUA01000003.1"/>
</dbReference>
<evidence type="ECO:0000313" key="5">
    <source>
        <dbReference type="Proteomes" id="UP000054858"/>
    </source>
</evidence>
<comment type="caution">
    <text evidence="4">The sequence shown here is derived from an EMBL/GenBank/DDBJ whole genome shotgun (WGS) entry which is preliminary data.</text>
</comment>
<dbReference type="Gene3D" id="3.90.25.10">
    <property type="entry name" value="UDP-galactose 4-epimerase, domain 1"/>
    <property type="match status" value="1"/>
</dbReference>
<reference evidence="4 5" key="1">
    <citation type="submission" date="2015-11" db="EMBL/GenBank/DDBJ databases">
        <title>Genomic analysis of 38 Legionella species identifies large and diverse effector repertoires.</title>
        <authorList>
            <person name="Burstein D."/>
            <person name="Amaro F."/>
            <person name="Zusman T."/>
            <person name="Lifshitz Z."/>
            <person name="Cohen O."/>
            <person name="Gilbert J.A."/>
            <person name="Pupko T."/>
            <person name="Shuman H.A."/>
            <person name="Segal G."/>
        </authorList>
    </citation>
    <scope>NUCLEOTIDE SEQUENCE [LARGE SCALE GENOMIC DNA]</scope>
    <source>
        <strain evidence="4 5">Oak Ridge-10</strain>
    </source>
</reference>
<evidence type="ECO:0000259" key="3">
    <source>
        <dbReference type="Pfam" id="PF01370"/>
    </source>
</evidence>
<dbReference type="PATRIC" id="fig|29423.5.peg.2043"/>
<dbReference type="Proteomes" id="UP000054858">
    <property type="component" value="Unassembled WGS sequence"/>
</dbReference>
<gene>
    <name evidence="4" type="ORF">Loak_1946</name>
</gene>
<proteinExistence type="inferred from homology"/>
<comment type="pathway">
    <text evidence="1">Bacterial outer membrane biogenesis; LPS O-antigen biosynthesis.</text>
</comment>
<dbReference type="Pfam" id="PF01370">
    <property type="entry name" value="Epimerase"/>
    <property type="match status" value="1"/>
</dbReference>
<dbReference type="AlphaFoldDB" id="A0A0W0X103"/>
<sequence>MAHVLILGGDGYLGWPTAMYFSNRGYDVTVVDNYLRRNACVELDVGMLYPIPSLIERAQLWHQLTGKEIKVVIGDLTDPEIMRDLFNGRVEYQWAINKKFTGIPATVVHYAEQPSAPYSLINYKYANKTLQNNLLVTNNLVFALKDLARDTHMIKLGTMGEYGTPNIDIEEGWLEIEHKGRKDKFLFPRQAGSLYHTTKVMDTDLLWFGVRMWDLKATDLMQGPVYGIQTPESNLDSRLQTLFNYDEIFGTIINRFITQAVVGYPLTVYGKGGQTRGYLNINDTLQCVHASEKTPARKGELRIFNQIMETFTANQLAEMTKKVGDSLGFQVEIKNIENPRKEQEEHYYNPTYQGLQDIGVIPHYLTEEVMQGMFEVVNQYKGNIRKDVIFRGVKW</sequence>
<dbReference type="InterPro" id="IPR036291">
    <property type="entry name" value="NAD(P)-bd_dom_sf"/>
</dbReference>
<comment type="similarity">
    <text evidence="2">Belongs to the NAD(P)-dependent epimerase/dehydratase family.</text>
</comment>
<name>A0A0W0X103_9GAMM</name>